<dbReference type="InterPro" id="IPR015867">
    <property type="entry name" value="N-reg_PII/ATP_PRibTrfase_C"/>
</dbReference>
<dbReference type="Proteomes" id="UP001432011">
    <property type="component" value="Chromosome"/>
</dbReference>
<dbReference type="InterPro" id="IPR004323">
    <property type="entry name" value="Ion_tolerance_CutA"/>
</dbReference>
<dbReference type="PANTHER" id="PTHR23419:SF8">
    <property type="entry name" value="FI09726P"/>
    <property type="match status" value="1"/>
</dbReference>
<name>A0ABZ1SJ42_9ACTN</name>
<dbReference type="Gene3D" id="3.30.70.120">
    <property type="match status" value="1"/>
</dbReference>
<dbReference type="EMBL" id="CP108085">
    <property type="protein sequence ID" value="WUP73006.1"/>
    <property type="molecule type" value="Genomic_DNA"/>
</dbReference>
<proteinExistence type="inferred from homology"/>
<evidence type="ECO:0000313" key="2">
    <source>
        <dbReference type="EMBL" id="WUP73006.1"/>
    </source>
</evidence>
<sequence length="112" mass="12842">MARALDEVCEVIITAPDPDWLVEFTRSLVADRLCAAAHNFAPIRSIYRWQGEIYDRPEGRVALHTRRDLVPQIIERTNREHPYEVPCVVTLPITSGDQKYLNWILAETAEPA</sequence>
<evidence type="ECO:0000313" key="3">
    <source>
        <dbReference type="Proteomes" id="UP001432011"/>
    </source>
</evidence>
<dbReference type="RefSeq" id="WP_142650236.1">
    <property type="nucleotide sequence ID" value="NZ_CP108085.1"/>
</dbReference>
<reference evidence="2" key="1">
    <citation type="submission" date="2022-10" db="EMBL/GenBank/DDBJ databases">
        <title>The complete genomes of actinobacterial strains from the NBC collection.</title>
        <authorList>
            <person name="Joergensen T.S."/>
            <person name="Alvarez Arevalo M."/>
            <person name="Sterndorff E.B."/>
            <person name="Faurdal D."/>
            <person name="Vuksanovic O."/>
            <person name="Mourched A.-S."/>
            <person name="Charusanti P."/>
            <person name="Shaw S."/>
            <person name="Blin K."/>
            <person name="Weber T."/>
        </authorList>
    </citation>
    <scope>NUCLEOTIDE SEQUENCE</scope>
    <source>
        <strain evidence="2">NBC_00254</strain>
    </source>
</reference>
<gene>
    <name evidence="2" type="ORF">OG913_26800</name>
</gene>
<dbReference type="Pfam" id="PF03091">
    <property type="entry name" value="CutA1"/>
    <property type="match status" value="1"/>
</dbReference>
<protein>
    <submittedName>
        <fullName evidence="2">Divalent-cation tolerance protein CutA</fullName>
    </submittedName>
</protein>
<evidence type="ECO:0000256" key="1">
    <source>
        <dbReference type="ARBA" id="ARBA00010169"/>
    </source>
</evidence>
<dbReference type="PANTHER" id="PTHR23419">
    <property type="entry name" value="DIVALENT CATION TOLERANCE CUTA-RELATED"/>
    <property type="match status" value="1"/>
</dbReference>
<dbReference type="SUPFAM" id="SSF54913">
    <property type="entry name" value="GlnB-like"/>
    <property type="match status" value="1"/>
</dbReference>
<dbReference type="InterPro" id="IPR011322">
    <property type="entry name" value="N-reg_PII-like_a/b"/>
</dbReference>
<organism evidence="2 3">
    <name type="scientific">Microbispora hainanensis</name>
    <dbReference type="NCBI Taxonomy" id="568844"/>
    <lineage>
        <taxon>Bacteria</taxon>
        <taxon>Bacillati</taxon>
        <taxon>Actinomycetota</taxon>
        <taxon>Actinomycetes</taxon>
        <taxon>Streptosporangiales</taxon>
        <taxon>Streptosporangiaceae</taxon>
        <taxon>Microbispora</taxon>
    </lineage>
</organism>
<comment type="similarity">
    <text evidence="1">Belongs to the CutA family.</text>
</comment>
<accession>A0ABZ1SJ42</accession>
<keyword evidence="3" id="KW-1185">Reference proteome</keyword>